<accession>A0A4Q9M6B3</accession>
<dbReference type="EMBL" id="ML143542">
    <property type="protein sequence ID" value="TBU22429.1"/>
    <property type="molecule type" value="Genomic_DNA"/>
</dbReference>
<organism evidence="1">
    <name type="scientific">Dichomitus squalens</name>
    <dbReference type="NCBI Taxonomy" id="114155"/>
    <lineage>
        <taxon>Eukaryota</taxon>
        <taxon>Fungi</taxon>
        <taxon>Dikarya</taxon>
        <taxon>Basidiomycota</taxon>
        <taxon>Agaricomycotina</taxon>
        <taxon>Agaricomycetes</taxon>
        <taxon>Polyporales</taxon>
        <taxon>Polyporaceae</taxon>
        <taxon>Dichomitus</taxon>
    </lineage>
</organism>
<dbReference type="AlphaFoldDB" id="A0A4Q9M6B3"/>
<evidence type="ECO:0000313" key="1">
    <source>
        <dbReference type="EMBL" id="TBU22429.1"/>
    </source>
</evidence>
<sequence length="60" mass="6556">MRVAHEREGNSRLARPTVNVLCQSSRSLRHNVSLGSVAWPTSEMAAVIHSGPQLYLPICA</sequence>
<reference evidence="1" key="1">
    <citation type="submission" date="2019-01" db="EMBL/GenBank/DDBJ databases">
        <title>Draft genome sequences of three monokaryotic isolates of the white-rot basidiomycete fungus Dichomitus squalens.</title>
        <authorList>
            <consortium name="DOE Joint Genome Institute"/>
            <person name="Lopez S.C."/>
            <person name="Andreopoulos B."/>
            <person name="Pangilinan J."/>
            <person name="Lipzen A."/>
            <person name="Riley R."/>
            <person name="Ahrendt S."/>
            <person name="Ng V."/>
            <person name="Barry K."/>
            <person name="Daum C."/>
            <person name="Grigoriev I.V."/>
            <person name="Hilden K.S."/>
            <person name="Makela M.R."/>
            <person name="de Vries R.P."/>
        </authorList>
    </citation>
    <scope>NUCLEOTIDE SEQUENCE [LARGE SCALE GENOMIC DNA]</scope>
    <source>
        <strain evidence="1">OM18370.1</strain>
    </source>
</reference>
<protein>
    <submittedName>
        <fullName evidence="1">Uncharacterized protein</fullName>
    </submittedName>
</protein>
<name>A0A4Q9M6B3_9APHY</name>
<gene>
    <name evidence="1" type="ORF">BD311DRAFT_770405</name>
</gene>
<dbReference type="Proteomes" id="UP000292957">
    <property type="component" value="Unassembled WGS sequence"/>
</dbReference>
<proteinExistence type="predicted"/>